<feature type="domain" description="B box-type" evidence="3">
    <location>
        <begin position="77"/>
        <end position="119"/>
    </location>
</feature>
<dbReference type="EMBL" id="CAJPWZ010001585">
    <property type="protein sequence ID" value="CAG2218081.1"/>
    <property type="molecule type" value="Genomic_DNA"/>
</dbReference>
<evidence type="ECO:0000256" key="2">
    <source>
        <dbReference type="SAM" id="Coils"/>
    </source>
</evidence>
<keyword evidence="2" id="KW-0175">Coiled coil</keyword>
<evidence type="ECO:0000313" key="5">
    <source>
        <dbReference type="Proteomes" id="UP000683360"/>
    </source>
</evidence>
<dbReference type="Proteomes" id="UP000683360">
    <property type="component" value="Unassembled WGS sequence"/>
</dbReference>
<comment type="caution">
    <text evidence="4">The sequence shown here is derived from an EMBL/GenBank/DDBJ whole genome shotgun (WGS) entry which is preliminary data.</text>
</comment>
<name>A0A8S3SMC8_MYTED</name>
<dbReference type="SUPFAM" id="SSF63829">
    <property type="entry name" value="Calcium-dependent phosphotriesterase"/>
    <property type="match status" value="1"/>
</dbReference>
<keyword evidence="5" id="KW-1185">Reference proteome</keyword>
<gene>
    <name evidence="4" type="ORF">MEDL_31720</name>
</gene>
<feature type="domain" description="B box-type" evidence="3">
    <location>
        <begin position="17"/>
        <end position="67"/>
    </location>
</feature>
<dbReference type="AlphaFoldDB" id="A0A8S3SMC8"/>
<dbReference type="Pfam" id="PF22586">
    <property type="entry name" value="ANCHR-like_BBOX"/>
    <property type="match status" value="1"/>
</dbReference>
<dbReference type="SUPFAM" id="SSF57845">
    <property type="entry name" value="B-box zinc-binding domain"/>
    <property type="match status" value="1"/>
</dbReference>
<dbReference type="GO" id="GO:0008270">
    <property type="term" value="F:zinc ion binding"/>
    <property type="evidence" value="ECO:0007669"/>
    <property type="project" value="UniProtKB-KW"/>
</dbReference>
<evidence type="ECO:0000313" key="4">
    <source>
        <dbReference type="EMBL" id="CAG2218081.1"/>
    </source>
</evidence>
<protein>
    <recommendedName>
        <fullName evidence="3">B box-type domain-containing protein</fullName>
    </recommendedName>
</protein>
<sequence>MQIVQFKLTNILNADMATASFCDPCSDENKSVSATNYCSDCEERLCTDCAKSHVRFKAFKSHPVIDLSSVGSIVTLSAKKICNVHPEMILDYYCTDHDAVCCRACIPKDHRKCENVLPLEHASKDVKNSALFTDIMADIRHLIITLNDLHDDRESNLRSLLKNKPVIINRISKVKSQLLKQTDDIERDLQAELSSLQRKYENEINNQKEEISQVLDSLRTNENEIDFLKHHGLSNQLFIALYEQITKIQNIEAKVLQIVSNSLEIEITFDEKKVQMIDYFEPLSVKFNPCHVQYKSRKLKQAQIIADSTKNIVGFEKEMELKLKPRVNYCLRDAAITMDNNLLLPNYVSSDRKMYVYSECEGYKNAITFTCGPYGVTVIPDTDRAVVTLPFENSIQFINTTTMIKCGKVSVGFKCYCITAGRDRIYVGGEQATIKTLDTNGEILNSIKHAFASDDILFISYDEIREQFNVGCRSKHLFIKADGTLVHSKVVYGVAGVTLDRRGNVYVCGNFDNTIQRMSHDGENCEEMMNKYNGIDRPYGMCFNNDFTKFFVINNDNHGDRSVFVYNCRY</sequence>
<evidence type="ECO:0000256" key="1">
    <source>
        <dbReference type="PROSITE-ProRule" id="PRU00024"/>
    </source>
</evidence>
<dbReference type="InterPro" id="IPR047153">
    <property type="entry name" value="TRIM45/56/19-like"/>
</dbReference>
<dbReference type="CDD" id="cd19756">
    <property type="entry name" value="Bbox2"/>
    <property type="match status" value="1"/>
</dbReference>
<dbReference type="InterPro" id="IPR011042">
    <property type="entry name" value="6-blade_b-propeller_TolB-like"/>
</dbReference>
<dbReference type="InterPro" id="IPR000315">
    <property type="entry name" value="Znf_B-box"/>
</dbReference>
<dbReference type="OrthoDB" id="6123655at2759"/>
<reference evidence="4" key="1">
    <citation type="submission" date="2021-03" db="EMBL/GenBank/DDBJ databases">
        <authorList>
            <person name="Bekaert M."/>
        </authorList>
    </citation>
    <scope>NUCLEOTIDE SEQUENCE</scope>
</reference>
<dbReference type="PANTHER" id="PTHR25462">
    <property type="entry name" value="BONUS, ISOFORM C-RELATED"/>
    <property type="match status" value="1"/>
</dbReference>
<dbReference type="PROSITE" id="PS50119">
    <property type="entry name" value="ZF_BBOX"/>
    <property type="match status" value="2"/>
</dbReference>
<keyword evidence="1" id="KW-0863">Zinc-finger</keyword>
<dbReference type="Gene3D" id="2.120.10.30">
    <property type="entry name" value="TolB, C-terminal domain"/>
    <property type="match status" value="1"/>
</dbReference>
<organism evidence="4 5">
    <name type="scientific">Mytilus edulis</name>
    <name type="common">Blue mussel</name>
    <dbReference type="NCBI Taxonomy" id="6550"/>
    <lineage>
        <taxon>Eukaryota</taxon>
        <taxon>Metazoa</taxon>
        <taxon>Spiralia</taxon>
        <taxon>Lophotrochozoa</taxon>
        <taxon>Mollusca</taxon>
        <taxon>Bivalvia</taxon>
        <taxon>Autobranchia</taxon>
        <taxon>Pteriomorphia</taxon>
        <taxon>Mytilida</taxon>
        <taxon>Mytiloidea</taxon>
        <taxon>Mytilidae</taxon>
        <taxon>Mytilinae</taxon>
        <taxon>Mytilus</taxon>
    </lineage>
</organism>
<keyword evidence="1" id="KW-0479">Metal-binding</keyword>
<feature type="coiled-coil region" evidence="2">
    <location>
        <begin position="179"/>
        <end position="224"/>
    </location>
</feature>
<dbReference type="PANTHER" id="PTHR25462:SF296">
    <property type="entry name" value="MEIOTIC P26, ISOFORM F"/>
    <property type="match status" value="1"/>
</dbReference>
<evidence type="ECO:0000259" key="3">
    <source>
        <dbReference type="PROSITE" id="PS50119"/>
    </source>
</evidence>
<keyword evidence="1" id="KW-0862">Zinc</keyword>
<dbReference type="Gene3D" id="3.30.160.60">
    <property type="entry name" value="Classic Zinc Finger"/>
    <property type="match status" value="1"/>
</dbReference>
<accession>A0A8S3SMC8</accession>
<proteinExistence type="predicted"/>